<feature type="transmembrane region" description="Helical" evidence="3">
    <location>
        <begin position="354"/>
        <end position="374"/>
    </location>
</feature>
<dbReference type="Proteomes" id="UP000070444">
    <property type="component" value="Unassembled WGS sequence"/>
</dbReference>
<sequence>MGEPSKEHHDGEENKVIAEPDSKMAWLMVACAFFMNFVGTGTIAILGLYSVHFASNEFKDQPQTTLQLVVGCVGSISALCSLLSGIVIQKVGFRNTVLISGLIYAAGMIVTSFASQIWHLIVGESILVGVASSFAFITTVTLLPQWLNKYRGVALGISAAGSGVGGLVLSPLVQYLIDMVGIQWAIRINGIIVTVILLSCGLIVRPRINMPPRSKLVDFSIIKSKKFLSFYAVGLFTGLGFWSPFYLIGFYCKYHGISATSTSIILGLMNGGSAVGRILIGQVSKYTGSINALIFTQLICSLSFVLIWNFATVTWSLIIFAIVFGMFSGAFYTLSPMISPQLFGVEKLAQVNGLYFTSIAPGSLVGPMISQALITLYTTKAGDLEIINYFPMQIYLFAVYIASVIFVILLRIQLTKELFKKI</sequence>
<keyword evidence="3" id="KW-1133">Transmembrane helix</keyword>
<keyword evidence="3" id="KW-0812">Transmembrane</keyword>
<gene>
    <name evidence="5" type="ORF">CONCODRAFT_8959</name>
</gene>
<dbReference type="InterPro" id="IPR050327">
    <property type="entry name" value="Proton-linked_MCT"/>
</dbReference>
<proteinExistence type="inferred from homology"/>
<name>A0A137P1E3_CONC2</name>
<reference evidence="5 6" key="1">
    <citation type="journal article" date="2015" name="Genome Biol. Evol.">
        <title>Phylogenomic analyses indicate that early fungi evolved digesting cell walls of algal ancestors of land plants.</title>
        <authorList>
            <person name="Chang Y."/>
            <person name="Wang S."/>
            <person name="Sekimoto S."/>
            <person name="Aerts A.L."/>
            <person name="Choi C."/>
            <person name="Clum A."/>
            <person name="LaButti K.M."/>
            <person name="Lindquist E.A."/>
            <person name="Yee Ngan C."/>
            <person name="Ohm R.A."/>
            <person name="Salamov A.A."/>
            <person name="Grigoriev I.V."/>
            <person name="Spatafora J.W."/>
            <person name="Berbee M.L."/>
        </authorList>
    </citation>
    <scope>NUCLEOTIDE SEQUENCE [LARGE SCALE GENOMIC DNA]</scope>
    <source>
        <strain evidence="5 6">NRRL 28638</strain>
    </source>
</reference>
<dbReference type="EMBL" id="KQ964564">
    <property type="protein sequence ID" value="KXN68704.1"/>
    <property type="molecule type" value="Genomic_DNA"/>
</dbReference>
<evidence type="ECO:0000256" key="1">
    <source>
        <dbReference type="ARBA" id="ARBA00004141"/>
    </source>
</evidence>
<feature type="transmembrane region" description="Helical" evidence="3">
    <location>
        <begin position="25"/>
        <end position="48"/>
    </location>
</feature>
<feature type="transmembrane region" description="Helical" evidence="3">
    <location>
        <begin position="317"/>
        <end position="334"/>
    </location>
</feature>
<accession>A0A137P1E3</accession>
<dbReference type="InterPro" id="IPR011701">
    <property type="entry name" value="MFS"/>
</dbReference>
<dbReference type="PANTHER" id="PTHR11360">
    <property type="entry name" value="MONOCARBOXYLATE TRANSPORTER"/>
    <property type="match status" value="1"/>
</dbReference>
<keyword evidence="6" id="KW-1185">Reference proteome</keyword>
<feature type="transmembrane region" description="Helical" evidence="3">
    <location>
        <begin position="68"/>
        <end position="88"/>
    </location>
</feature>
<comment type="similarity">
    <text evidence="2">Belongs to the major facilitator superfamily. Monocarboxylate porter (TC 2.A.1.13) family.</text>
</comment>
<evidence type="ECO:0000313" key="5">
    <source>
        <dbReference type="EMBL" id="KXN68704.1"/>
    </source>
</evidence>
<dbReference type="PROSITE" id="PS50850">
    <property type="entry name" value="MFS"/>
    <property type="match status" value="1"/>
</dbReference>
<dbReference type="InterPro" id="IPR020846">
    <property type="entry name" value="MFS_dom"/>
</dbReference>
<dbReference type="GO" id="GO:0016020">
    <property type="term" value="C:membrane"/>
    <property type="evidence" value="ECO:0007669"/>
    <property type="project" value="UniProtKB-SubCell"/>
</dbReference>
<dbReference type="AlphaFoldDB" id="A0A137P1E3"/>
<feature type="transmembrane region" description="Helical" evidence="3">
    <location>
        <begin position="257"/>
        <end position="280"/>
    </location>
</feature>
<keyword evidence="3" id="KW-0472">Membrane</keyword>
<dbReference type="Pfam" id="PF07690">
    <property type="entry name" value="MFS_1"/>
    <property type="match status" value="1"/>
</dbReference>
<evidence type="ECO:0000256" key="3">
    <source>
        <dbReference type="SAM" id="Phobius"/>
    </source>
</evidence>
<feature type="transmembrane region" description="Helical" evidence="3">
    <location>
        <begin position="120"/>
        <end position="143"/>
    </location>
</feature>
<feature type="transmembrane region" description="Helical" evidence="3">
    <location>
        <begin position="227"/>
        <end position="251"/>
    </location>
</feature>
<organism evidence="5 6">
    <name type="scientific">Conidiobolus coronatus (strain ATCC 28846 / CBS 209.66 / NRRL 28638)</name>
    <name type="common">Delacroixia coronata</name>
    <dbReference type="NCBI Taxonomy" id="796925"/>
    <lineage>
        <taxon>Eukaryota</taxon>
        <taxon>Fungi</taxon>
        <taxon>Fungi incertae sedis</taxon>
        <taxon>Zoopagomycota</taxon>
        <taxon>Entomophthoromycotina</taxon>
        <taxon>Entomophthoromycetes</taxon>
        <taxon>Entomophthorales</taxon>
        <taxon>Ancylistaceae</taxon>
        <taxon>Conidiobolus</taxon>
    </lineage>
</organism>
<dbReference type="OrthoDB" id="2213137at2759"/>
<feature type="transmembrane region" description="Helical" evidence="3">
    <location>
        <begin position="184"/>
        <end position="206"/>
    </location>
</feature>
<feature type="transmembrane region" description="Helical" evidence="3">
    <location>
        <begin position="150"/>
        <end position="172"/>
    </location>
</feature>
<dbReference type="PANTHER" id="PTHR11360:SF284">
    <property type="entry name" value="EG:103B4.3 PROTEIN-RELATED"/>
    <property type="match status" value="1"/>
</dbReference>
<feature type="transmembrane region" description="Helical" evidence="3">
    <location>
        <begin position="292"/>
        <end position="311"/>
    </location>
</feature>
<feature type="transmembrane region" description="Helical" evidence="3">
    <location>
        <begin position="394"/>
        <end position="412"/>
    </location>
</feature>
<dbReference type="InterPro" id="IPR036259">
    <property type="entry name" value="MFS_trans_sf"/>
</dbReference>
<protein>
    <submittedName>
        <fullName evidence="5">MFS general substrate transporter</fullName>
    </submittedName>
</protein>
<comment type="subcellular location">
    <subcellularLocation>
        <location evidence="1">Membrane</location>
        <topology evidence="1">Multi-pass membrane protein</topology>
    </subcellularLocation>
</comment>
<evidence type="ECO:0000313" key="6">
    <source>
        <dbReference type="Proteomes" id="UP000070444"/>
    </source>
</evidence>
<feature type="domain" description="Major facilitator superfamily (MFS) profile" evidence="4">
    <location>
        <begin position="25"/>
        <end position="415"/>
    </location>
</feature>
<evidence type="ECO:0000256" key="2">
    <source>
        <dbReference type="ARBA" id="ARBA00006727"/>
    </source>
</evidence>
<feature type="transmembrane region" description="Helical" evidence="3">
    <location>
        <begin position="95"/>
        <end position="114"/>
    </location>
</feature>
<dbReference type="SUPFAM" id="SSF103473">
    <property type="entry name" value="MFS general substrate transporter"/>
    <property type="match status" value="1"/>
</dbReference>
<dbReference type="GO" id="GO:0022857">
    <property type="term" value="F:transmembrane transporter activity"/>
    <property type="evidence" value="ECO:0007669"/>
    <property type="project" value="InterPro"/>
</dbReference>
<evidence type="ECO:0000259" key="4">
    <source>
        <dbReference type="PROSITE" id="PS50850"/>
    </source>
</evidence>
<dbReference type="Gene3D" id="1.20.1250.20">
    <property type="entry name" value="MFS general substrate transporter like domains"/>
    <property type="match status" value="1"/>
</dbReference>